<feature type="compositionally biased region" description="Low complexity" evidence="1">
    <location>
        <begin position="16"/>
        <end position="44"/>
    </location>
</feature>
<gene>
    <name evidence="2" type="ORF">HYH02_000586</name>
</gene>
<evidence type="ECO:0000313" key="2">
    <source>
        <dbReference type="EMBL" id="KAG2454751.1"/>
    </source>
</evidence>
<dbReference type="PANTHER" id="PTHR31350:SF29">
    <property type="entry name" value="PROTEIN SIRB1 N-TERMINAL DOMAIN-CONTAINING PROTEIN"/>
    <property type="match status" value="1"/>
</dbReference>
<evidence type="ECO:0000256" key="1">
    <source>
        <dbReference type="SAM" id="MobiDB-lite"/>
    </source>
</evidence>
<evidence type="ECO:0000313" key="3">
    <source>
        <dbReference type="Proteomes" id="UP000613740"/>
    </source>
</evidence>
<dbReference type="AlphaFoldDB" id="A0A835WW42"/>
<feature type="region of interest" description="Disordered" evidence="1">
    <location>
        <begin position="433"/>
        <end position="461"/>
    </location>
</feature>
<comment type="caution">
    <text evidence="2">The sequence shown here is derived from an EMBL/GenBank/DDBJ whole genome shotgun (WGS) entry which is preliminary data.</text>
</comment>
<name>A0A835WW42_9CHLO</name>
<protein>
    <submittedName>
        <fullName evidence="2">Uncharacterized protein</fullName>
    </submittedName>
</protein>
<dbReference type="Pfam" id="PF13371">
    <property type="entry name" value="TPR_9"/>
    <property type="match status" value="1"/>
</dbReference>
<feature type="region of interest" description="Disordered" evidence="1">
    <location>
        <begin position="1"/>
        <end position="52"/>
    </location>
</feature>
<reference evidence="2" key="1">
    <citation type="journal article" date="2020" name="bioRxiv">
        <title>Comparative genomics of Chlamydomonas.</title>
        <authorList>
            <person name="Craig R.J."/>
            <person name="Hasan A.R."/>
            <person name="Ness R.W."/>
            <person name="Keightley P.D."/>
        </authorList>
    </citation>
    <scope>NUCLEOTIDE SEQUENCE</scope>
    <source>
        <strain evidence="2">CCAP 11/173</strain>
    </source>
</reference>
<organism evidence="2 3">
    <name type="scientific">Chlamydomonas schloesseri</name>
    <dbReference type="NCBI Taxonomy" id="2026947"/>
    <lineage>
        <taxon>Eukaryota</taxon>
        <taxon>Viridiplantae</taxon>
        <taxon>Chlorophyta</taxon>
        <taxon>core chlorophytes</taxon>
        <taxon>Chlorophyceae</taxon>
        <taxon>CS clade</taxon>
        <taxon>Chlamydomonadales</taxon>
        <taxon>Chlamydomonadaceae</taxon>
        <taxon>Chlamydomonas</taxon>
    </lineage>
</organism>
<accession>A0A835WW42</accession>
<keyword evidence="3" id="KW-1185">Reference proteome</keyword>
<dbReference type="OrthoDB" id="611769at2759"/>
<dbReference type="PANTHER" id="PTHR31350">
    <property type="entry name" value="SI:DKEY-261L7.2"/>
    <property type="match status" value="1"/>
</dbReference>
<sequence>MTQGSVASNTSGGGDSSSDSSSTSRGSTRVLGGAVATAPAGALASDPPRPEEVDERYRRADYSDVFQFESRQAFVRAIAGGEPRMRLAEAALHVTAEDDAIASLSTVRFPVEAWLERIDRLVDQLCAVNLRRAATAVSPPPLPPAAAAAAGSGASTSSSDAAGAAVAAEAGAVLRVVERYLWEECGFRAPDYGRSNLPPNAVVDHAGVWEDARLGYLHETLVRRCGHPATLGLLLGDVCARLLDRGRLPCAATVDTRNFQYLPRALALPHLTRDVLAAAAAAQGVGSDGGSGGGPIGGLLNTCTSEVLVEMLRHLKRSYWPFAWDSNEQLDVTYPGGGAASHGGFRSAAKLATGEEMSAALAAIAKVAAWRLERGIFTSPGAGDMRRARAACERLVLLAADRYPEERRDLAIILLHSGDVPAARREMRAYMRAVSPAPPGGGSGSSGSSIASQAEPTGRAGAVGTGAAAAAAGSGAGVSYWAGVGGPLGPDPFDLVLCRRLLSTLEGLGVRAAGEEGGEEQGLAAEEPLCVEAALRMTPPWERARSGGGRALPLTW</sequence>
<dbReference type="EMBL" id="JAEHOD010000001">
    <property type="protein sequence ID" value="KAG2454751.1"/>
    <property type="molecule type" value="Genomic_DNA"/>
</dbReference>
<proteinExistence type="predicted"/>
<dbReference type="Proteomes" id="UP000613740">
    <property type="component" value="Unassembled WGS sequence"/>
</dbReference>